<dbReference type="Pfam" id="PF00780">
    <property type="entry name" value="CNH"/>
    <property type="match status" value="1"/>
</dbReference>
<keyword evidence="4" id="KW-1185">Reference proteome</keyword>
<feature type="region of interest" description="Disordered" evidence="1">
    <location>
        <begin position="1"/>
        <end position="59"/>
    </location>
</feature>
<sequence length="788" mass="88693">MALPPLPSKPSSDELSRHSSRLTYRSSYTPTPPSPSKSSPSPTRQTPILPPIPKFASSTASSIYSNPYQLKGTSKDNWDITSSISSINDDSSSIYSSIHSKFDSSSIYSSRHDSLQTINTKNNSTSTLQSYKTSNNDMTIPISKPLEIKSSLTPIIPIIPMQSTKSTLNDLMSLNSDHQAPKIPDLISLNSDHQVPKIPDLLTDQPSDFESESDSDTDTDTDAPIIPDLESDSDTEAPTIPNFDTSDVSSIELPTNEDVKQKPIIKKSSFEKIYPLEPLKFSKNYSIDQCLEHLKLPIYNCLHQQTFQLYSTKPSRKKKDIFIFETCMVIVTTKLTSTKVKIIPLDHLLITIFINDITKNNIIELIDGRLTNSKLYFQSQSLDKFLVKLSPVYLKRQNQSKISDYQIELLSNGSFYFDYIKSINRLFVNDHPISKLMKNNDKEIITRHLGTLEAAMFITYNSESFWILGGRSGLFMSTTKTTSLKTEDWVRVASLFNIIQIIPVGNLLIVLDSEGNINCFQLENLIKIFKADRSFQKSITFYNLLEGCSLIRAQNHTLYALMKNTIAVLQPCYENDQISTFIVSFEIPFDLIVNNFKILNNTLILITDTSFQIMKLNYDDGITCTVNFGFGLHKFPPFSDITSSLIEGAKPIDLIELSDDLLLLAYESKILISDRFGNLRNFKLDLGWNILQVAYNLETHCLILTNCNVVEVWKVEVGSDSIEFNKLETYLSRNVKLLCTTSPIVRISTPTQSTLPNTPEKPPLINQSSSNAVTSHIANAQPQTLLLF</sequence>
<evidence type="ECO:0000313" key="3">
    <source>
        <dbReference type="EMBL" id="ODV83165.1"/>
    </source>
</evidence>
<feature type="domain" description="CNH" evidence="2">
    <location>
        <begin position="451"/>
        <end position="745"/>
    </location>
</feature>
<evidence type="ECO:0000259" key="2">
    <source>
        <dbReference type="PROSITE" id="PS50219"/>
    </source>
</evidence>
<accession>A0A1E4SUH4</accession>
<name>A0A1E4SUH4_9ASCO</name>
<evidence type="ECO:0000256" key="1">
    <source>
        <dbReference type="SAM" id="MobiDB-lite"/>
    </source>
</evidence>
<dbReference type="Proteomes" id="UP000094801">
    <property type="component" value="Unassembled WGS sequence"/>
</dbReference>
<feature type="compositionally biased region" description="Low complexity" evidence="1">
    <location>
        <begin position="36"/>
        <end position="47"/>
    </location>
</feature>
<dbReference type="PROSITE" id="PS50219">
    <property type="entry name" value="CNH"/>
    <property type="match status" value="1"/>
</dbReference>
<protein>
    <recommendedName>
        <fullName evidence="2">CNH domain-containing protein</fullName>
    </recommendedName>
</protein>
<proteinExistence type="predicted"/>
<organism evidence="3 4">
    <name type="scientific">[Candida] arabinofermentans NRRL YB-2248</name>
    <dbReference type="NCBI Taxonomy" id="983967"/>
    <lineage>
        <taxon>Eukaryota</taxon>
        <taxon>Fungi</taxon>
        <taxon>Dikarya</taxon>
        <taxon>Ascomycota</taxon>
        <taxon>Saccharomycotina</taxon>
        <taxon>Pichiomycetes</taxon>
        <taxon>Pichiales</taxon>
        <taxon>Pichiaceae</taxon>
        <taxon>Ogataea</taxon>
        <taxon>Ogataea/Candida clade</taxon>
    </lineage>
</organism>
<reference evidence="4" key="1">
    <citation type="submission" date="2016-04" db="EMBL/GenBank/DDBJ databases">
        <title>Comparative genomics of biotechnologically important yeasts.</title>
        <authorList>
            <consortium name="DOE Joint Genome Institute"/>
            <person name="Riley R."/>
            <person name="Haridas S."/>
            <person name="Wolfe K.H."/>
            <person name="Lopes M.R."/>
            <person name="Hittinger C.T."/>
            <person name="Goker M."/>
            <person name="Salamov A."/>
            <person name="Wisecaver J."/>
            <person name="Long T.M."/>
            <person name="Aerts A.L."/>
            <person name="Barry K."/>
            <person name="Choi C."/>
            <person name="Clum A."/>
            <person name="Coughlan A.Y."/>
            <person name="Deshpande S."/>
            <person name="Douglass A.P."/>
            <person name="Hanson S.J."/>
            <person name="Klenk H.-P."/>
            <person name="Labutti K."/>
            <person name="Lapidus A."/>
            <person name="Lindquist E."/>
            <person name="Lipzen A."/>
            <person name="Meier-Kolthoff J.P."/>
            <person name="Ohm R.A."/>
            <person name="Otillar R.P."/>
            <person name="Pangilinan J."/>
            <person name="Peng Y."/>
            <person name="Rokas A."/>
            <person name="Rosa C.A."/>
            <person name="Scheuner C."/>
            <person name="Sibirny A.A."/>
            <person name="Slot J.C."/>
            <person name="Stielow J.B."/>
            <person name="Sun H."/>
            <person name="Kurtzman C.P."/>
            <person name="Blackwell M."/>
            <person name="Grigoriev I.V."/>
            <person name="Jeffries T.W."/>
        </authorList>
    </citation>
    <scope>NUCLEOTIDE SEQUENCE [LARGE SCALE GENOMIC DNA]</scope>
    <source>
        <strain evidence="4">NRRL YB-2248</strain>
    </source>
</reference>
<feature type="region of interest" description="Disordered" evidence="1">
    <location>
        <begin position="196"/>
        <end position="250"/>
    </location>
</feature>
<dbReference type="AlphaFoldDB" id="A0A1E4SUH4"/>
<dbReference type="STRING" id="983967.A0A1E4SUH4"/>
<gene>
    <name evidence="3" type="ORF">CANARDRAFT_101740</name>
</gene>
<dbReference type="InterPro" id="IPR001180">
    <property type="entry name" value="CNH_dom"/>
</dbReference>
<evidence type="ECO:0000313" key="4">
    <source>
        <dbReference type="Proteomes" id="UP000094801"/>
    </source>
</evidence>
<feature type="compositionally biased region" description="Acidic residues" evidence="1">
    <location>
        <begin position="207"/>
        <end position="221"/>
    </location>
</feature>
<dbReference type="EMBL" id="KV453867">
    <property type="protein sequence ID" value="ODV83165.1"/>
    <property type="molecule type" value="Genomic_DNA"/>
</dbReference>